<dbReference type="Pfam" id="PF15665">
    <property type="entry name" value="FAM184"/>
    <property type="match status" value="1"/>
</dbReference>
<feature type="region of interest" description="Disordered" evidence="3">
    <location>
        <begin position="1013"/>
        <end position="1067"/>
    </location>
</feature>
<feature type="coiled-coil region" evidence="2">
    <location>
        <begin position="420"/>
        <end position="622"/>
    </location>
</feature>
<dbReference type="AlphaFoldDB" id="A0A6G0XSE6"/>
<reference evidence="5 6" key="1">
    <citation type="submission" date="2019-07" db="EMBL/GenBank/DDBJ databases">
        <title>Genomics analysis of Aphanomyces spp. identifies a new class of oomycete effector associated with host adaptation.</title>
        <authorList>
            <person name="Gaulin E."/>
        </authorList>
    </citation>
    <scope>NUCLEOTIDE SEQUENCE [LARGE SCALE GENOMIC DNA]</scope>
    <source>
        <strain evidence="5 6">ATCC 201684</strain>
    </source>
</reference>
<feature type="compositionally biased region" description="Polar residues" evidence="3">
    <location>
        <begin position="1033"/>
        <end position="1042"/>
    </location>
</feature>
<sequence length="1067" mass="120299">MSKKIAQLTKVIFHLNTKNEDAASELQATMASHRRECDQVAKDAAAKLALLKETLEKRDAQLKSSDGLKKVKERHEKDKQDALAEFARFKAAVKAQQQQMEAHFDAEIADLTTELRKAQKGFQERIAAFKSSFDALQAKATAGNAALVAKHTEEVADMVTQSNKKYNDMLTAQLNHQDQLRAEFAAKIAAIEQTHELQLKQVQDDAAAAANAAVRRRELECNSSADSVKSEMVAKMERLLLEIETLRSHDTQLRADKTELQQQVTTLGAKVKQLEIELGNEKKTAQVLQQNADAALSDAKSNLAERMTQLSVLDDQIGKLRKLTDAHERDKRVLQATIDKLEAAQATTTANLSEKEKQWTFAMKTIDLELQTLKKELQERTTELATMKTTEKSSRKTQDELKMQLLAAQKKAIDLETTLRLTEESLKAELETTKESLQRQLAAAQTQLQQLQAERAALSSSANDERGQLNAKIASLEEIIQDFKENERKTADGHRQALQQLQETARTNAQAQEQAFDKQRDDLRSQLAAAKKTLATAEERYNEQRQQLETQLKALQDALKATDATSQKEQREMQKLRAQYAADMDKSAKQAKKDKDKLEMELKATKQALQAAERHHAEAVETLKQQQQFELKSIQDSMAATIQDAAAQAQSAMEKHVEEQRAFLLEMHTAELMALQIQVDVWKEKLAAKQREMDDAIAAQQSLQASELADVVAKFENELKALERQWKDKFQASQEHEQVVQTEMASKHAAEMAAASRTFENQWTAAKTAADAEKERLETLHALEIKQIHEMAANKLAAVEKQFDHQLAELRALKDAEMEKSLAALICQHRGVVLQFEATVAKLTEALAVHGASIAALEGEKSTLQLKISDLRAEMAHKELTMQREKDQAMELMRKHHKVELEQMIELQLHETQALHSQFEKTRQLLNDQQQQLVAKIREWEQVYARRDSRLEDLNRIADLEHEVADKDALVHQTIDEMAYIKRELLNREETYNKTFSRSPNVGVLQVLRPPSTLNPTLGGNAPQKIHRKNKPQAISASNQATRPLPPIGATTTTNQQSSSFRDLAQS</sequence>
<dbReference type="VEuPathDB" id="FungiDB:AeMF1_007946"/>
<comment type="caution">
    <text evidence="5">The sequence shown here is derived from an EMBL/GenBank/DDBJ whole genome shotgun (WGS) entry which is preliminary data.</text>
</comment>
<name>A0A6G0XSE6_9STRA</name>
<evidence type="ECO:0000259" key="4">
    <source>
        <dbReference type="Pfam" id="PF15665"/>
    </source>
</evidence>
<keyword evidence="1 2" id="KW-0175">Coiled coil</keyword>
<dbReference type="PANTHER" id="PTHR18870">
    <property type="entry name" value="PROTEIN TAG-278-RELATED"/>
    <property type="match status" value="1"/>
</dbReference>
<evidence type="ECO:0000313" key="6">
    <source>
        <dbReference type="Proteomes" id="UP000481153"/>
    </source>
</evidence>
<gene>
    <name evidence="5" type="ORF">Ae201684_001939</name>
</gene>
<feature type="compositionally biased region" description="Polar residues" evidence="3">
    <location>
        <begin position="1050"/>
        <end position="1067"/>
    </location>
</feature>
<protein>
    <recommendedName>
        <fullName evidence="4">Protein FAM184A/B N-terminal domain-containing protein</fullName>
    </recommendedName>
</protein>
<feature type="coiled-coil region" evidence="2">
    <location>
        <begin position="324"/>
        <end position="390"/>
    </location>
</feature>
<feature type="domain" description="Protein FAM184A/B N-terminal" evidence="4">
    <location>
        <begin position="11"/>
        <end position="200"/>
    </location>
</feature>
<dbReference type="InterPro" id="IPR039478">
    <property type="entry name" value="FAM184A/B_N"/>
</dbReference>
<feature type="coiled-coil region" evidence="2">
    <location>
        <begin position="257"/>
        <end position="291"/>
    </location>
</feature>
<dbReference type="PANTHER" id="PTHR18870:SF9">
    <property type="entry name" value="PROTEIN TAG-278-RELATED"/>
    <property type="match status" value="1"/>
</dbReference>
<organism evidence="5 6">
    <name type="scientific">Aphanomyces euteiches</name>
    <dbReference type="NCBI Taxonomy" id="100861"/>
    <lineage>
        <taxon>Eukaryota</taxon>
        <taxon>Sar</taxon>
        <taxon>Stramenopiles</taxon>
        <taxon>Oomycota</taxon>
        <taxon>Saprolegniomycetes</taxon>
        <taxon>Saprolegniales</taxon>
        <taxon>Verrucalvaceae</taxon>
        <taxon>Aphanomyces</taxon>
    </lineage>
</organism>
<dbReference type="Proteomes" id="UP000481153">
    <property type="component" value="Unassembled WGS sequence"/>
</dbReference>
<accession>A0A6G0XSE6</accession>
<dbReference type="EMBL" id="VJMJ01000018">
    <property type="protein sequence ID" value="KAF0743313.1"/>
    <property type="molecule type" value="Genomic_DNA"/>
</dbReference>
<feature type="coiled-coil region" evidence="2">
    <location>
        <begin position="854"/>
        <end position="943"/>
    </location>
</feature>
<evidence type="ECO:0000256" key="1">
    <source>
        <dbReference type="ARBA" id="ARBA00023054"/>
    </source>
</evidence>
<evidence type="ECO:0000256" key="2">
    <source>
        <dbReference type="SAM" id="Coils"/>
    </source>
</evidence>
<feature type="coiled-coil region" evidence="2">
    <location>
        <begin position="665"/>
        <end position="725"/>
    </location>
</feature>
<evidence type="ECO:0000313" key="5">
    <source>
        <dbReference type="EMBL" id="KAF0743313.1"/>
    </source>
</evidence>
<keyword evidence="6" id="KW-1185">Reference proteome</keyword>
<proteinExistence type="predicted"/>
<evidence type="ECO:0000256" key="3">
    <source>
        <dbReference type="SAM" id="MobiDB-lite"/>
    </source>
</evidence>